<keyword evidence="2" id="KW-0255">Endonuclease</keyword>
<proteinExistence type="predicted"/>
<keyword evidence="2" id="KW-0378">Hydrolase</keyword>
<evidence type="ECO:0000259" key="1">
    <source>
        <dbReference type="Pfam" id="PF04471"/>
    </source>
</evidence>
<dbReference type="Gene3D" id="3.40.1350.10">
    <property type="match status" value="1"/>
</dbReference>
<dbReference type="STRING" id="194197.BWD09_05800"/>
<accession>A0A1X3DC02</accession>
<keyword evidence="3" id="KW-1185">Reference proteome</keyword>
<dbReference type="InterPro" id="IPR011335">
    <property type="entry name" value="Restrct_endonuc-II-like"/>
</dbReference>
<dbReference type="Proteomes" id="UP000193118">
    <property type="component" value="Unassembled WGS sequence"/>
</dbReference>
<evidence type="ECO:0000313" key="2">
    <source>
        <dbReference type="EMBL" id="OSI17234.1"/>
    </source>
</evidence>
<dbReference type="GO" id="GO:0004519">
    <property type="term" value="F:endonuclease activity"/>
    <property type="evidence" value="ECO:0007669"/>
    <property type="project" value="UniProtKB-KW"/>
</dbReference>
<reference evidence="3" key="1">
    <citation type="submission" date="2017-01" db="EMBL/GenBank/DDBJ databases">
        <authorList>
            <person name="Wolfgang W.J."/>
            <person name="Cole J."/>
            <person name="Wroblewski D."/>
            <person name="Mcginnis J."/>
            <person name="Musser K.A."/>
        </authorList>
    </citation>
    <scope>NUCLEOTIDE SEQUENCE [LARGE SCALE GENOMIC DNA]</scope>
    <source>
        <strain evidence="3">DSM 19151</strain>
    </source>
</reference>
<organism evidence="2 3">
    <name type="scientific">Neisseria dentiae</name>
    <dbReference type="NCBI Taxonomy" id="194197"/>
    <lineage>
        <taxon>Bacteria</taxon>
        <taxon>Pseudomonadati</taxon>
        <taxon>Pseudomonadota</taxon>
        <taxon>Betaproteobacteria</taxon>
        <taxon>Neisseriales</taxon>
        <taxon>Neisseriaceae</taxon>
        <taxon>Neisseria</taxon>
    </lineage>
</organism>
<dbReference type="SUPFAM" id="SSF52980">
    <property type="entry name" value="Restriction endonuclease-like"/>
    <property type="match status" value="1"/>
</dbReference>
<gene>
    <name evidence="2" type="ORF">BWD09_05800</name>
</gene>
<dbReference type="GO" id="GO:0003677">
    <property type="term" value="F:DNA binding"/>
    <property type="evidence" value="ECO:0007669"/>
    <property type="project" value="InterPro"/>
</dbReference>
<dbReference type="AlphaFoldDB" id="A0A1X3DC02"/>
<dbReference type="OrthoDB" id="2087905at2"/>
<protein>
    <submittedName>
        <fullName evidence="2">Restriction endonuclease</fullName>
    </submittedName>
</protein>
<dbReference type="InterPro" id="IPR011856">
    <property type="entry name" value="tRNA_endonuc-like_dom_sf"/>
</dbReference>
<dbReference type="RefSeq" id="WP_085365762.1">
    <property type="nucleotide sequence ID" value="NZ_CAUJPZ010000049.1"/>
</dbReference>
<comment type="caution">
    <text evidence="2">The sequence shown here is derived from an EMBL/GenBank/DDBJ whole genome shotgun (WGS) entry which is preliminary data.</text>
</comment>
<dbReference type="InterPro" id="IPR007560">
    <property type="entry name" value="Restrct_endonuc_IV_Mrr"/>
</dbReference>
<sequence length="330" mass="37548">MNILMVRSPLLAVNEGYVGYGWSKVDFSQYQDTEALFEAFKQHYPNGIGRQKNNIQRFFNLKEGDIVIVPSSKSVSIGVVKGEKAFKPEWAKDDACNLVQVEFYKIGGRILKIGRDQLKQQLGSRLKLRSAIADLNEFEPEISRVIDSIQKTGEAYRHSSYFSEQIELAEQKFRKELHQSICKGTTWLKPGGMGLENLIKEMLELDGYKAEIKSKKQSPDISDIDIEAEKVDRFSATYLLIQAKHHRGETNGHGLKQLIAYKKNNDVAYQKWLITTAAVSDENKQLAKQNNIEIMEGEELVGWIYESLPYLSEKTKQALGIVEIPSLLKQ</sequence>
<name>A0A1X3DC02_9NEIS</name>
<keyword evidence="2" id="KW-0540">Nuclease</keyword>
<dbReference type="GeneID" id="94580044"/>
<evidence type="ECO:0000313" key="3">
    <source>
        <dbReference type="Proteomes" id="UP000193118"/>
    </source>
</evidence>
<dbReference type="GO" id="GO:0009307">
    <property type="term" value="P:DNA restriction-modification system"/>
    <property type="evidence" value="ECO:0007669"/>
    <property type="project" value="InterPro"/>
</dbReference>
<dbReference type="EMBL" id="MTBO01000011">
    <property type="protein sequence ID" value="OSI17234.1"/>
    <property type="molecule type" value="Genomic_DNA"/>
</dbReference>
<dbReference type="Pfam" id="PF04471">
    <property type="entry name" value="Mrr_cat"/>
    <property type="match status" value="1"/>
</dbReference>
<feature type="domain" description="Restriction endonuclease type IV Mrr" evidence="1">
    <location>
        <begin position="194"/>
        <end position="304"/>
    </location>
</feature>